<dbReference type="AlphaFoldDB" id="A0A948TC82"/>
<name>A0A948TC82_9BACT</name>
<dbReference type="PROSITE" id="PS51257">
    <property type="entry name" value="PROKAR_LIPOPROTEIN"/>
    <property type="match status" value="1"/>
</dbReference>
<evidence type="ECO:0000313" key="2">
    <source>
        <dbReference type="EMBL" id="MBU3838234.1"/>
    </source>
</evidence>
<dbReference type="Pfam" id="PF14900">
    <property type="entry name" value="DUF4493"/>
    <property type="match status" value="1"/>
</dbReference>
<reference evidence="2" key="2">
    <citation type="submission" date="2021-04" db="EMBL/GenBank/DDBJ databases">
        <authorList>
            <person name="Gilroy R."/>
        </authorList>
    </citation>
    <scope>NUCLEOTIDE SEQUENCE</scope>
    <source>
        <strain evidence="2">G4-2901</strain>
    </source>
</reference>
<evidence type="ECO:0000313" key="3">
    <source>
        <dbReference type="Proteomes" id="UP000783796"/>
    </source>
</evidence>
<dbReference type="Proteomes" id="UP000783796">
    <property type="component" value="Unassembled WGS sequence"/>
</dbReference>
<keyword evidence="1" id="KW-0732">Signal</keyword>
<protein>
    <submittedName>
        <fullName evidence="2">DUF4493 domain-containing protein</fullName>
    </submittedName>
</protein>
<reference evidence="2" key="1">
    <citation type="journal article" date="2021" name="PeerJ">
        <title>Extensive microbial diversity within the chicken gut microbiome revealed by metagenomics and culture.</title>
        <authorList>
            <person name="Gilroy R."/>
            <person name="Ravi A."/>
            <person name="Getino M."/>
            <person name="Pursley I."/>
            <person name="Horton D.L."/>
            <person name="Alikhan N.F."/>
            <person name="Baker D."/>
            <person name="Gharbi K."/>
            <person name="Hall N."/>
            <person name="Watson M."/>
            <person name="Adriaenssens E.M."/>
            <person name="Foster-Nyarko E."/>
            <person name="Jarju S."/>
            <person name="Secka A."/>
            <person name="Antonio M."/>
            <person name="Oren A."/>
            <person name="Chaudhuri R.R."/>
            <person name="La Ragione R."/>
            <person name="Hildebrand F."/>
            <person name="Pallen M.J."/>
        </authorList>
    </citation>
    <scope>NUCLEOTIDE SEQUENCE</scope>
    <source>
        <strain evidence="2">G4-2901</strain>
    </source>
</reference>
<sequence>MNKKILYILSLTGLLSFSACSNDNSPVHSNETGEIRFSLVDTTEVEITTRASLNLDVNEFSVSLNRGDTPIFTSRKYKDIAGTTISCSAGPNYLLKAENCTEAEAESKNSNWGQARVYGEESFTVVANETNTVTVNCGLANSSVSVDFSDYIVSSFDNYSIDIYATDASSRTFKFDETNYKFKTAYFNVNGTRELSYTVTLPSPYQPYTDTLSMEPSKSYKFSIKIDGDSTNSTVTLGIIVDGTLSEEVILTESINPYA</sequence>
<proteinExistence type="predicted"/>
<organism evidence="2 3">
    <name type="scientific">Candidatus Phocaeicola faecigallinarum</name>
    <dbReference type="NCBI Taxonomy" id="2838732"/>
    <lineage>
        <taxon>Bacteria</taxon>
        <taxon>Pseudomonadati</taxon>
        <taxon>Bacteroidota</taxon>
        <taxon>Bacteroidia</taxon>
        <taxon>Bacteroidales</taxon>
        <taxon>Bacteroidaceae</taxon>
        <taxon>Phocaeicola</taxon>
    </lineage>
</organism>
<comment type="caution">
    <text evidence="2">The sequence shown here is derived from an EMBL/GenBank/DDBJ whole genome shotgun (WGS) entry which is preliminary data.</text>
</comment>
<dbReference type="InterPro" id="IPR027840">
    <property type="entry name" value="DUF4493"/>
</dbReference>
<feature type="chain" id="PRO_5036978545" evidence="1">
    <location>
        <begin position="22"/>
        <end position="259"/>
    </location>
</feature>
<accession>A0A948TC82</accession>
<dbReference type="EMBL" id="JAHLFW010000070">
    <property type="protein sequence ID" value="MBU3838234.1"/>
    <property type="molecule type" value="Genomic_DNA"/>
</dbReference>
<evidence type="ECO:0000256" key="1">
    <source>
        <dbReference type="SAM" id="SignalP"/>
    </source>
</evidence>
<feature type="signal peptide" evidence="1">
    <location>
        <begin position="1"/>
        <end position="21"/>
    </location>
</feature>
<gene>
    <name evidence="2" type="ORF">H9777_07975</name>
</gene>